<dbReference type="GeneID" id="23566058"/>
<evidence type="ECO:0000313" key="3">
    <source>
        <dbReference type="EMBL" id="KIS71551.1"/>
    </source>
</evidence>
<keyword evidence="2" id="KW-0812">Transmembrane</keyword>
<evidence type="ECO:0000256" key="2">
    <source>
        <dbReference type="SAM" id="Phobius"/>
    </source>
</evidence>
<sequence>MPSSAARQRNKRALETTGGVSRPPTSKRKGKARAVGRGESTTLQSLLYILMATTLLLVSYQAARIYYRGTAVISPLSLWTKVKYATYDRRHNTVGTTVGSDARNKFNKLAPEGVVAGIPALVPGQEATDSLDQFREKVGTEGELDAQFDDDGNLDLATIQRMLDILYKPARDGVKGAASAAGRVLEAVTEDDLDADAADAAEVADEATP</sequence>
<feature type="compositionally biased region" description="Basic residues" evidence="1">
    <location>
        <begin position="25"/>
        <end position="34"/>
    </location>
</feature>
<evidence type="ECO:0000313" key="4">
    <source>
        <dbReference type="Proteomes" id="UP000000561"/>
    </source>
</evidence>
<feature type="region of interest" description="Disordered" evidence="1">
    <location>
        <begin position="1"/>
        <end position="36"/>
    </location>
</feature>
<organism evidence="3 4">
    <name type="scientific">Mycosarcoma maydis</name>
    <name type="common">Corn smut fungus</name>
    <name type="synonym">Ustilago maydis</name>
    <dbReference type="NCBI Taxonomy" id="5270"/>
    <lineage>
        <taxon>Eukaryota</taxon>
        <taxon>Fungi</taxon>
        <taxon>Dikarya</taxon>
        <taxon>Basidiomycota</taxon>
        <taxon>Ustilaginomycotina</taxon>
        <taxon>Ustilaginomycetes</taxon>
        <taxon>Ustilaginales</taxon>
        <taxon>Ustilaginaceae</taxon>
        <taxon>Mycosarcoma</taxon>
    </lineage>
</organism>
<dbReference type="VEuPathDB" id="FungiDB:UMAG_06480"/>
<dbReference type="OrthoDB" id="2552873at2759"/>
<dbReference type="KEGG" id="uma:UMAG_06480"/>
<keyword evidence="4" id="KW-1185">Reference proteome</keyword>
<evidence type="ECO:0000256" key="1">
    <source>
        <dbReference type="SAM" id="MobiDB-lite"/>
    </source>
</evidence>
<proteinExistence type="predicted"/>
<dbReference type="InParanoid" id="A0A0D1E7W2"/>
<dbReference type="eggNOG" id="ENOG502R396">
    <property type="taxonomic scope" value="Eukaryota"/>
</dbReference>
<dbReference type="AlphaFoldDB" id="A0A0D1E7W2"/>
<keyword evidence="2" id="KW-1133">Transmembrane helix</keyword>
<gene>
    <name evidence="3" type="ORF">UMAG_06480</name>
</gene>
<dbReference type="Proteomes" id="UP000000561">
    <property type="component" value="Chromosome 1"/>
</dbReference>
<dbReference type="RefSeq" id="XP_011386589.1">
    <property type="nucleotide sequence ID" value="XM_011388287.1"/>
</dbReference>
<dbReference type="SMR" id="A0A0D1E7W2"/>
<name>A0A0D1E7W2_MYCMD</name>
<dbReference type="EMBL" id="CM003140">
    <property type="protein sequence ID" value="KIS71551.1"/>
    <property type="molecule type" value="Genomic_DNA"/>
</dbReference>
<protein>
    <submittedName>
        <fullName evidence="3">Uncharacterized protein</fullName>
    </submittedName>
</protein>
<accession>A0A0D1E7W2</accession>
<dbReference type="OMA" id="GAHDRAN"/>
<keyword evidence="2" id="KW-0472">Membrane</keyword>
<feature type="transmembrane region" description="Helical" evidence="2">
    <location>
        <begin position="46"/>
        <end position="67"/>
    </location>
</feature>
<reference evidence="3 4" key="1">
    <citation type="journal article" date="2006" name="Nature">
        <title>Insights from the genome of the biotrophic fungal plant pathogen Ustilago maydis.</title>
        <authorList>
            <person name="Kamper J."/>
            <person name="Kahmann R."/>
            <person name="Bolker M."/>
            <person name="Ma L.J."/>
            <person name="Brefort T."/>
            <person name="Saville B.J."/>
            <person name="Banuett F."/>
            <person name="Kronstad J.W."/>
            <person name="Gold S.E."/>
            <person name="Muller O."/>
            <person name="Perlin M.H."/>
            <person name="Wosten H.A."/>
            <person name="de Vries R."/>
            <person name="Ruiz-Herrera J."/>
            <person name="Reynaga-Pena C.G."/>
            <person name="Snetselaar K."/>
            <person name="McCann M."/>
            <person name="Perez-Martin J."/>
            <person name="Feldbrugge M."/>
            <person name="Basse C.W."/>
            <person name="Steinberg G."/>
            <person name="Ibeas J.I."/>
            <person name="Holloman W."/>
            <person name="Guzman P."/>
            <person name="Farman M."/>
            <person name="Stajich J.E."/>
            <person name="Sentandreu R."/>
            <person name="Gonzalez-Prieto J.M."/>
            <person name="Kennell J.C."/>
            <person name="Molina L."/>
            <person name="Schirawski J."/>
            <person name="Mendoza-Mendoza A."/>
            <person name="Greilinger D."/>
            <person name="Munch K."/>
            <person name="Rossel N."/>
            <person name="Scherer M."/>
            <person name="Vranes M."/>
            <person name="Ladendorf O."/>
            <person name="Vincon V."/>
            <person name="Fuchs U."/>
            <person name="Sandrock B."/>
            <person name="Meng S."/>
            <person name="Ho E.C."/>
            <person name="Cahill M.J."/>
            <person name="Boyce K.J."/>
            <person name="Klose J."/>
            <person name="Klosterman S.J."/>
            <person name="Deelstra H.J."/>
            <person name="Ortiz-Castellanos L."/>
            <person name="Li W."/>
            <person name="Sanchez-Alonso P."/>
            <person name="Schreier P.H."/>
            <person name="Hauser-Hahn I."/>
            <person name="Vaupel M."/>
            <person name="Koopmann E."/>
            <person name="Friedrich G."/>
            <person name="Voss H."/>
            <person name="Schluter T."/>
            <person name="Margolis J."/>
            <person name="Platt D."/>
            <person name="Swimmer C."/>
            <person name="Gnirke A."/>
            <person name="Chen F."/>
            <person name="Vysotskaia V."/>
            <person name="Mannhaupt G."/>
            <person name="Guldener U."/>
            <person name="Munsterkotter M."/>
            <person name="Haase D."/>
            <person name="Oesterheld M."/>
            <person name="Mewes H.W."/>
            <person name="Mauceli E.W."/>
            <person name="DeCaprio D."/>
            <person name="Wade C.M."/>
            <person name="Butler J."/>
            <person name="Young S."/>
            <person name="Jaffe D.B."/>
            <person name="Calvo S."/>
            <person name="Nusbaum C."/>
            <person name="Galagan J."/>
            <person name="Birren B.W."/>
        </authorList>
    </citation>
    <scope>NUCLEOTIDE SEQUENCE [LARGE SCALE GENOMIC DNA]</scope>
    <source>
        <strain evidence="4">DSM 14603 / FGSC 9021 / UM521</strain>
    </source>
</reference>